<gene>
    <name evidence="3" type="ORF">J2Z44_001696</name>
</gene>
<evidence type="ECO:0000313" key="4">
    <source>
        <dbReference type="Proteomes" id="UP001519308"/>
    </source>
</evidence>
<dbReference type="RefSeq" id="WP_161624439.1">
    <property type="nucleotide sequence ID" value="NZ_JAGGLL010000011.1"/>
</dbReference>
<feature type="transmembrane region" description="Helical" evidence="2">
    <location>
        <begin position="504"/>
        <end position="526"/>
    </location>
</feature>
<organism evidence="3 4">
    <name type="scientific">Clostridium punense</name>
    <dbReference type="NCBI Taxonomy" id="1054297"/>
    <lineage>
        <taxon>Bacteria</taxon>
        <taxon>Bacillati</taxon>
        <taxon>Bacillota</taxon>
        <taxon>Clostridia</taxon>
        <taxon>Eubacteriales</taxon>
        <taxon>Clostridiaceae</taxon>
        <taxon>Clostridium</taxon>
    </lineage>
</organism>
<accession>A0ABS4K3S0</accession>
<feature type="region of interest" description="Disordered" evidence="1">
    <location>
        <begin position="474"/>
        <end position="496"/>
    </location>
</feature>
<feature type="transmembrane region" description="Helical" evidence="2">
    <location>
        <begin position="532"/>
        <end position="559"/>
    </location>
</feature>
<keyword evidence="4" id="KW-1185">Reference proteome</keyword>
<dbReference type="Gene3D" id="3.55.50.10">
    <property type="entry name" value="Baseplate protein-like domains"/>
    <property type="match status" value="1"/>
</dbReference>
<protein>
    <recommendedName>
        <fullName evidence="5">Phage late control gene D protein (GPD)</fullName>
    </recommendedName>
</protein>
<evidence type="ECO:0000313" key="3">
    <source>
        <dbReference type="EMBL" id="MBP2021900.1"/>
    </source>
</evidence>
<evidence type="ECO:0008006" key="5">
    <source>
        <dbReference type="Google" id="ProtNLM"/>
    </source>
</evidence>
<dbReference type="Proteomes" id="UP001519308">
    <property type="component" value="Unassembled WGS sequence"/>
</dbReference>
<comment type="caution">
    <text evidence="3">The sequence shown here is derived from an EMBL/GenBank/DDBJ whole genome shotgun (WGS) entry which is preliminary data.</text>
</comment>
<evidence type="ECO:0000256" key="1">
    <source>
        <dbReference type="SAM" id="MobiDB-lite"/>
    </source>
</evidence>
<keyword evidence="2" id="KW-0812">Transmembrane</keyword>
<sequence>MIGFHNIRVKSPYNIKIIEDIKIECRLNNHGKLYLKAIIDEKEEFNHAVQATLNDEIHLYEKNGQEEKTIFKGLVASAKVKKESNVYHLEIEGISGSFKLDTKQKSRSFQDINKKYAEIAKEVVKDYPQHNFAATIGEGVKIQVPIIQYQETDWELLKRLASKLNSVVVCDIMEKGPRVYFGLPKGESYTLGDDTLYSAKKDLLAFKKAGGYEEGLHDTDFFTYEIESLSKYNIGDEINFKKKKLYVTEINGYMEGSILKFKYILSRKNGIVQREIYNNKIKGMCLEGKILEVKNELVKLHLNIDKTQEKSKAYWFPFSPPTGNVMYCMPKVGTDGTLYFPEATADKANVIGCSRKNGGSCSKTGNPNNRYLGTEHGSELEITPSAINIDSGSKKPLKITIDDNTGITITSHKKLTLNASQNIAFYTPKKVVINAKTQILAKKKDALSGFSIDNEFHFLGTDVSEEGRDRETYNKYTDDEPLQGQPPKAKNEGKKKKGFDWGKLAKNVVAGIAVVAVVALSAAFVISTCGAGAAAIAGGVAAIATAADGIATAAAIGAATMGAMGIYNKAKSDIERGEVSDGEEFADSVFKDAFIGAVCGALFEPLIAVVAGGGLVGLPSTAQVLKNFLRAAAIGGGYNYTYYGLREMVDGRTPTMRGYFNAFSEGAVFGAGFHIGGALISKPSPFIEKGSKGVSNASNTVWDNIKITQPMYEGTKIPKSFEITSGGEKFWVHPNGTKHMVEYITKDAMSHGMPMNSQTLLSSFENSVSGAVKQGINYDKIMNVGNWELIFSKPRGDGLLPVIKHAVYRP</sequence>
<keyword evidence="2" id="KW-0472">Membrane</keyword>
<proteinExistence type="predicted"/>
<reference evidence="3 4" key="1">
    <citation type="submission" date="2021-03" db="EMBL/GenBank/DDBJ databases">
        <title>Genomic Encyclopedia of Type Strains, Phase IV (KMG-IV): sequencing the most valuable type-strain genomes for metagenomic binning, comparative biology and taxonomic classification.</title>
        <authorList>
            <person name="Goeker M."/>
        </authorList>
    </citation>
    <scope>NUCLEOTIDE SEQUENCE [LARGE SCALE GENOMIC DNA]</scope>
    <source>
        <strain evidence="3 4">DSM 28650</strain>
    </source>
</reference>
<dbReference type="EMBL" id="JAGGLL010000011">
    <property type="protein sequence ID" value="MBP2021900.1"/>
    <property type="molecule type" value="Genomic_DNA"/>
</dbReference>
<keyword evidence="2" id="KW-1133">Transmembrane helix</keyword>
<evidence type="ECO:0000256" key="2">
    <source>
        <dbReference type="SAM" id="Phobius"/>
    </source>
</evidence>
<dbReference type="SUPFAM" id="SSF69279">
    <property type="entry name" value="Phage tail proteins"/>
    <property type="match status" value="1"/>
</dbReference>
<name>A0ABS4K3S0_9CLOT</name>